<gene>
    <name evidence="1" type="ORF">ACFFLS_10060</name>
</gene>
<organism evidence="1 2">
    <name type="scientific">Flavobacterium procerum</name>
    <dbReference type="NCBI Taxonomy" id="1455569"/>
    <lineage>
        <taxon>Bacteria</taxon>
        <taxon>Pseudomonadati</taxon>
        <taxon>Bacteroidota</taxon>
        <taxon>Flavobacteriia</taxon>
        <taxon>Flavobacteriales</taxon>
        <taxon>Flavobacteriaceae</taxon>
        <taxon>Flavobacterium</taxon>
    </lineage>
</organism>
<sequence length="156" mass="18753">MPSTTYIRYEKNKGFWITEGDFEIISAFVVNAFEKIGLKNKPEWYLEIFEDFDEVMKGHQQRVMHILFADSLDFIPERESKIIEVFELTKKLIHEEGEKLSPEKLNKMQKLKDRPHTIVEWTGPLYTDDMIHVVDIMIKMLKREWNDGDYKVEFKY</sequence>
<name>A0ABV6BTK2_9FLAO</name>
<dbReference type="RefSeq" id="WP_379685107.1">
    <property type="nucleotide sequence ID" value="NZ_JBHLYW010000008.1"/>
</dbReference>
<proteinExistence type="predicted"/>
<evidence type="ECO:0000313" key="2">
    <source>
        <dbReference type="Proteomes" id="UP001589734"/>
    </source>
</evidence>
<protein>
    <submittedName>
        <fullName evidence="1">Uncharacterized protein</fullName>
    </submittedName>
</protein>
<reference evidence="1 2" key="1">
    <citation type="submission" date="2024-09" db="EMBL/GenBank/DDBJ databases">
        <authorList>
            <person name="Sun Q."/>
            <person name="Mori K."/>
        </authorList>
    </citation>
    <scope>NUCLEOTIDE SEQUENCE [LARGE SCALE GENOMIC DNA]</scope>
    <source>
        <strain evidence="1 2">CGMCC 1.12926</strain>
    </source>
</reference>
<dbReference type="EMBL" id="JBHLYW010000008">
    <property type="protein sequence ID" value="MFC0077384.1"/>
    <property type="molecule type" value="Genomic_DNA"/>
</dbReference>
<evidence type="ECO:0000313" key="1">
    <source>
        <dbReference type="EMBL" id="MFC0077384.1"/>
    </source>
</evidence>
<comment type="caution">
    <text evidence="1">The sequence shown here is derived from an EMBL/GenBank/DDBJ whole genome shotgun (WGS) entry which is preliminary data.</text>
</comment>
<dbReference type="Proteomes" id="UP001589734">
    <property type="component" value="Unassembled WGS sequence"/>
</dbReference>
<keyword evidence="2" id="KW-1185">Reference proteome</keyword>
<accession>A0ABV6BTK2</accession>